<dbReference type="PANTHER" id="PTHR44688:SF16">
    <property type="entry name" value="DNA-BINDING TRANSCRIPTIONAL ACTIVATOR DEVR_DOSR"/>
    <property type="match status" value="1"/>
</dbReference>
<dbReference type="Pfam" id="PF00196">
    <property type="entry name" value="GerE"/>
    <property type="match status" value="1"/>
</dbReference>
<protein>
    <submittedName>
        <fullName evidence="5">Regulatory protein, luxR family</fullName>
    </submittedName>
</protein>
<dbReference type="PANTHER" id="PTHR44688">
    <property type="entry name" value="DNA-BINDING TRANSCRIPTIONAL ACTIVATOR DEVR_DOSR"/>
    <property type="match status" value="1"/>
</dbReference>
<evidence type="ECO:0000259" key="4">
    <source>
        <dbReference type="PROSITE" id="PS50043"/>
    </source>
</evidence>
<dbReference type="Gene3D" id="3.30.450.40">
    <property type="match status" value="1"/>
</dbReference>
<dbReference type="PRINTS" id="PR00038">
    <property type="entry name" value="HTHLUXR"/>
</dbReference>
<dbReference type="STRING" id="1174501.SAMN05216192_14631"/>
<name>A0A1G9D3D7_9BACL</name>
<evidence type="ECO:0000256" key="1">
    <source>
        <dbReference type="ARBA" id="ARBA00023015"/>
    </source>
</evidence>
<keyword evidence="2" id="KW-0238">DNA-binding</keyword>
<dbReference type="PROSITE" id="PS50043">
    <property type="entry name" value="HTH_LUXR_2"/>
    <property type="match status" value="1"/>
</dbReference>
<dbReference type="Gene3D" id="1.10.10.10">
    <property type="entry name" value="Winged helix-like DNA-binding domain superfamily/Winged helix DNA-binding domain"/>
    <property type="match status" value="1"/>
</dbReference>
<dbReference type="GO" id="GO:0003677">
    <property type="term" value="F:DNA binding"/>
    <property type="evidence" value="ECO:0007669"/>
    <property type="project" value="UniProtKB-KW"/>
</dbReference>
<dbReference type="RefSeq" id="WP_090718770.1">
    <property type="nucleotide sequence ID" value="NZ_CBCSKY010000079.1"/>
</dbReference>
<dbReference type="SMART" id="SM00421">
    <property type="entry name" value="HTH_LUXR"/>
    <property type="match status" value="1"/>
</dbReference>
<dbReference type="Proteomes" id="UP000199050">
    <property type="component" value="Unassembled WGS sequence"/>
</dbReference>
<dbReference type="InterPro" id="IPR016032">
    <property type="entry name" value="Sig_transdc_resp-reg_C-effctor"/>
</dbReference>
<reference evidence="6" key="1">
    <citation type="submission" date="2016-10" db="EMBL/GenBank/DDBJ databases">
        <authorList>
            <person name="Varghese N."/>
            <person name="Submissions S."/>
        </authorList>
    </citation>
    <scope>NUCLEOTIDE SEQUENCE [LARGE SCALE GENOMIC DNA]</scope>
    <source>
        <strain evidence="6">CGMCC 1.11012</strain>
    </source>
</reference>
<dbReference type="InterPro" id="IPR029016">
    <property type="entry name" value="GAF-like_dom_sf"/>
</dbReference>
<dbReference type="GO" id="GO:0045892">
    <property type="term" value="P:negative regulation of DNA-templated transcription"/>
    <property type="evidence" value="ECO:0007669"/>
    <property type="project" value="UniProtKB-ARBA"/>
</dbReference>
<keyword evidence="1" id="KW-0805">Transcription regulation</keyword>
<gene>
    <name evidence="5" type="ORF">SAMN05216192_14631</name>
</gene>
<evidence type="ECO:0000313" key="5">
    <source>
        <dbReference type="EMBL" id="SDK58440.1"/>
    </source>
</evidence>
<keyword evidence="3" id="KW-0804">Transcription</keyword>
<feature type="domain" description="HTH luxR-type" evidence="4">
    <location>
        <begin position="635"/>
        <end position="700"/>
    </location>
</feature>
<dbReference type="CDD" id="cd06170">
    <property type="entry name" value="LuxR_C_like"/>
    <property type="match status" value="1"/>
</dbReference>
<dbReference type="SUPFAM" id="SSF46894">
    <property type="entry name" value="C-terminal effector domain of the bipartite response regulators"/>
    <property type="match status" value="1"/>
</dbReference>
<dbReference type="InterPro" id="IPR036388">
    <property type="entry name" value="WH-like_DNA-bd_sf"/>
</dbReference>
<sequence>MKKKAAVYLQSLQNAYSSICGLMMVVTNQEDDRLTQPSGLSEEFGDVLKFAGNSLKNAIPNILTKVKDIQKPIVYETSSGFKLLIAPVVTKQFRPYFILAGILVDENTKEWVEGMVYQSKPLEEHKLWERFLCGARVFTAEHIKRILNQMEELAEIMGMVLEREQDEDHYAYKLQLMNLVRLMDSTSPTWLQGVLTIFNRVMGLEFTGYAANDLDGELFRVTETVGLNEDNAMLGASFYPGEGYLGQVGLTKQMGYWEKSDRDPRASFFTMRGIKPKVIICYPIKYDNQLFGVLFGGSSILPEISEQLADMGMLVANQISSALYALNNEIITERRRIRIGIFQELAQDAVVIKELDTFLQILVKSIHQQIDSTFLCLLLYQQRGGGMDIYTPFKDQADGYSAYAANVEATYFADDRPGVAMLRRPIKRQWEGRSLLEFPIALEHRLLGVIAVHFENERKMKESTMFLNAIHFLVITKMQLETVTVPLTQTAIFNLLHDNLLIWNPEAYNKSAKAKELTVGFLRELNRPNDEVELIGNASVLTEYDPALLTKYFGETPLVIVLRQYQSCREGRSDKERTGIEPYEFLGTVLLIMVWYLEKGGRDWKVTLPVPVKESILRPAELYLSSLAPGAREPRLEIRVQLTAREEEILAHVMHGLNNKEIAEKLFISAHTVKNHITKIYEKLGVSGRVQAISQMYQGPSPEPAPKRQSPK</sequence>
<evidence type="ECO:0000256" key="3">
    <source>
        <dbReference type="ARBA" id="ARBA00023163"/>
    </source>
</evidence>
<evidence type="ECO:0000256" key="2">
    <source>
        <dbReference type="ARBA" id="ARBA00023125"/>
    </source>
</evidence>
<dbReference type="EMBL" id="FNDX01000046">
    <property type="protein sequence ID" value="SDK58440.1"/>
    <property type="molecule type" value="Genomic_DNA"/>
</dbReference>
<evidence type="ECO:0000313" key="6">
    <source>
        <dbReference type="Proteomes" id="UP000199050"/>
    </source>
</evidence>
<accession>A0A1G9D3D7</accession>
<dbReference type="InterPro" id="IPR000792">
    <property type="entry name" value="Tscrpt_reg_LuxR_C"/>
</dbReference>
<dbReference type="AlphaFoldDB" id="A0A1G9D3D7"/>
<organism evidence="5 6">
    <name type="scientific">Paenibacillus typhae</name>
    <dbReference type="NCBI Taxonomy" id="1174501"/>
    <lineage>
        <taxon>Bacteria</taxon>
        <taxon>Bacillati</taxon>
        <taxon>Bacillota</taxon>
        <taxon>Bacilli</taxon>
        <taxon>Bacillales</taxon>
        <taxon>Paenibacillaceae</taxon>
        <taxon>Paenibacillus</taxon>
    </lineage>
</organism>
<keyword evidence="6" id="KW-1185">Reference proteome</keyword>
<dbReference type="OrthoDB" id="9808843at2"/>
<proteinExistence type="predicted"/>
<dbReference type="SUPFAM" id="SSF55781">
    <property type="entry name" value="GAF domain-like"/>
    <property type="match status" value="2"/>
</dbReference>